<feature type="transmembrane region" description="Helical" evidence="9">
    <location>
        <begin position="13"/>
        <end position="31"/>
    </location>
</feature>
<keyword evidence="5" id="KW-0999">Mitochondrion inner membrane</keyword>
<gene>
    <name evidence="11" type="primary">CSON013679</name>
</gene>
<evidence type="ECO:0000256" key="1">
    <source>
        <dbReference type="ARBA" id="ARBA00004434"/>
    </source>
</evidence>
<dbReference type="OMA" id="FKYGVPF"/>
<evidence type="ECO:0000256" key="8">
    <source>
        <dbReference type="ARBA" id="ARBA00023136"/>
    </source>
</evidence>
<evidence type="ECO:0000256" key="4">
    <source>
        <dbReference type="ARBA" id="ARBA00022692"/>
    </source>
</evidence>
<accession>A0A336LHM2</accession>
<evidence type="ECO:0000256" key="6">
    <source>
        <dbReference type="ARBA" id="ARBA00022989"/>
    </source>
</evidence>
<reference evidence="10" key="1">
    <citation type="submission" date="2018-04" db="EMBL/GenBank/DDBJ databases">
        <authorList>
            <person name="Go L.Y."/>
            <person name="Mitchell J.A."/>
        </authorList>
    </citation>
    <scope>NUCLEOTIDE SEQUENCE</scope>
    <source>
        <tissue evidence="10">Whole organism</tissue>
    </source>
</reference>
<dbReference type="EMBL" id="UFQS01000006">
    <property type="protein sequence ID" value="SSW96979.1"/>
    <property type="molecule type" value="Genomic_DNA"/>
</dbReference>
<organism evidence="11">
    <name type="scientific">Culicoides sonorensis</name>
    <name type="common">Biting midge</name>
    <dbReference type="NCBI Taxonomy" id="179676"/>
    <lineage>
        <taxon>Eukaryota</taxon>
        <taxon>Metazoa</taxon>
        <taxon>Ecdysozoa</taxon>
        <taxon>Arthropoda</taxon>
        <taxon>Hexapoda</taxon>
        <taxon>Insecta</taxon>
        <taxon>Pterygota</taxon>
        <taxon>Neoptera</taxon>
        <taxon>Endopterygota</taxon>
        <taxon>Diptera</taxon>
        <taxon>Nematocera</taxon>
        <taxon>Chironomoidea</taxon>
        <taxon>Ceratopogonidae</taxon>
        <taxon>Ceratopogoninae</taxon>
        <taxon>Culicoides</taxon>
        <taxon>Monoculicoides</taxon>
    </lineage>
</organism>
<keyword evidence="4 9" id="KW-0812">Transmembrane</keyword>
<keyword evidence="8 9" id="KW-0472">Membrane</keyword>
<keyword evidence="6 9" id="KW-1133">Transmembrane helix</keyword>
<protein>
    <recommendedName>
        <fullName evidence="3">Cytochrome c oxidase assembly protein COX16 homolog, mitochondrial</fullName>
    </recommendedName>
</protein>
<comment type="similarity">
    <text evidence="2">Belongs to the COX16 family.</text>
</comment>
<evidence type="ECO:0000256" key="3">
    <source>
        <dbReference type="ARBA" id="ARBA00021814"/>
    </source>
</evidence>
<dbReference type="AlphaFoldDB" id="A0A336LHM2"/>
<proteinExistence type="inferred from homology"/>
<dbReference type="Pfam" id="PF14138">
    <property type="entry name" value="COX16"/>
    <property type="match status" value="1"/>
</dbReference>
<dbReference type="PANTHER" id="PTHR17130:SF14">
    <property type="entry name" value="CYTOCHROME C OXIDASE ASSEMBLY PROTEIN COX16 HOMOLOG, MITOCHONDRIAL"/>
    <property type="match status" value="1"/>
</dbReference>
<keyword evidence="7" id="KW-0496">Mitochondrion</keyword>
<evidence type="ECO:0000256" key="9">
    <source>
        <dbReference type="SAM" id="Phobius"/>
    </source>
</evidence>
<reference evidence="11" key="2">
    <citation type="submission" date="2018-07" db="EMBL/GenBank/DDBJ databases">
        <authorList>
            <person name="Quirk P.G."/>
            <person name="Krulwich T.A."/>
        </authorList>
    </citation>
    <scope>NUCLEOTIDE SEQUENCE</scope>
</reference>
<sequence length="101" mass="11895">MSDILSKRAKTQAIKYGVPFVMLIIGGSFALKEFSQLRYQFSRNKAMTREEIEELSGVQMKDKEEVTIEKLYEEVKQLDIDHWESVRLPRPWEEPSSKDQK</sequence>
<dbReference type="GO" id="GO:0033617">
    <property type="term" value="P:mitochondrial respiratory chain complex IV assembly"/>
    <property type="evidence" value="ECO:0007669"/>
    <property type="project" value="TreeGrafter"/>
</dbReference>
<evidence type="ECO:0000256" key="7">
    <source>
        <dbReference type="ARBA" id="ARBA00023128"/>
    </source>
</evidence>
<evidence type="ECO:0000313" key="10">
    <source>
        <dbReference type="EMBL" id="SSW96979.1"/>
    </source>
</evidence>
<dbReference type="VEuPathDB" id="VectorBase:CSON013679"/>
<dbReference type="EMBL" id="UFQT01000006">
    <property type="protein sequence ID" value="SSX17366.1"/>
    <property type="molecule type" value="Genomic_DNA"/>
</dbReference>
<dbReference type="GO" id="GO:0005743">
    <property type="term" value="C:mitochondrial inner membrane"/>
    <property type="evidence" value="ECO:0007669"/>
    <property type="project" value="UniProtKB-SubCell"/>
</dbReference>
<comment type="subcellular location">
    <subcellularLocation>
        <location evidence="1">Mitochondrion inner membrane</location>
        <topology evidence="1">Single-pass membrane protein</topology>
    </subcellularLocation>
</comment>
<dbReference type="InterPro" id="IPR020164">
    <property type="entry name" value="Cyt_c_Oxase_assmbl_COX16"/>
</dbReference>
<name>A0A336LHM2_CULSO</name>
<evidence type="ECO:0000313" key="11">
    <source>
        <dbReference type="EMBL" id="SSX17366.1"/>
    </source>
</evidence>
<evidence type="ECO:0000256" key="2">
    <source>
        <dbReference type="ARBA" id="ARBA00008370"/>
    </source>
</evidence>
<dbReference type="PANTHER" id="PTHR17130">
    <property type="entry name" value="MITOCHONDRIAL OUTER MEMBRANE PROTEIN 25"/>
    <property type="match status" value="1"/>
</dbReference>
<evidence type="ECO:0000256" key="5">
    <source>
        <dbReference type="ARBA" id="ARBA00022792"/>
    </source>
</evidence>